<dbReference type="Proteomes" id="UP000676194">
    <property type="component" value="Chromosome"/>
</dbReference>
<feature type="domain" description="EF-hand" evidence="2">
    <location>
        <begin position="384"/>
        <end position="419"/>
    </location>
</feature>
<protein>
    <submittedName>
        <fullName evidence="3">EF-hand domain-containing protein</fullName>
    </submittedName>
</protein>
<feature type="domain" description="EF-hand" evidence="2">
    <location>
        <begin position="107"/>
        <end position="142"/>
    </location>
</feature>
<feature type="domain" description="EF-hand" evidence="2">
    <location>
        <begin position="435"/>
        <end position="462"/>
    </location>
</feature>
<gene>
    <name evidence="3" type="ORF">KIH39_10145</name>
</gene>
<accession>A0A8E6B9B0</accession>
<dbReference type="EMBL" id="CP074694">
    <property type="protein sequence ID" value="QVL34242.1"/>
    <property type="molecule type" value="Genomic_DNA"/>
</dbReference>
<dbReference type="InterPro" id="IPR011992">
    <property type="entry name" value="EF-hand-dom_pair"/>
</dbReference>
<dbReference type="Pfam" id="PF13202">
    <property type="entry name" value="EF-hand_5"/>
    <property type="match status" value="3"/>
</dbReference>
<proteinExistence type="predicted"/>
<dbReference type="GO" id="GO:0005509">
    <property type="term" value="F:calcium ion binding"/>
    <property type="evidence" value="ECO:0007669"/>
    <property type="project" value="InterPro"/>
</dbReference>
<evidence type="ECO:0000313" key="3">
    <source>
        <dbReference type="EMBL" id="QVL34242.1"/>
    </source>
</evidence>
<evidence type="ECO:0000256" key="1">
    <source>
        <dbReference type="SAM" id="SignalP"/>
    </source>
</evidence>
<dbReference type="Gene3D" id="1.10.238.10">
    <property type="entry name" value="EF-hand"/>
    <property type="match status" value="4"/>
</dbReference>
<feature type="chain" id="PRO_5034314016" evidence="1">
    <location>
        <begin position="20"/>
        <end position="561"/>
    </location>
</feature>
<feature type="signal peptide" evidence="1">
    <location>
        <begin position="1"/>
        <end position="19"/>
    </location>
</feature>
<dbReference type="SMART" id="SM00054">
    <property type="entry name" value="EFh"/>
    <property type="match status" value="6"/>
</dbReference>
<sequence length="561" mass="63801">MRRLLPLIVPLLGLPLLLAENPAISTPKSIVPNIQEVIFYTETKPIRVFVHINAKTGSLDKTFESKLKEFFKFLDRDGDGFLSPSEAEFVFSNTAIQSLISNGYAYASPNDPSRTFDKFDKNKDGKISLEEFIRYYEPSGQYLITSRNLNLGDAYAEEVTKEFFNRLNSKKDGRLSREELAVLPSWIPLMDRDEDDCLSVTEIIPDIFTRNLASKNEKSAFGAVRVHPVGEFSETAIENLMLRYDANRNLRLKPNEIAFDAETFKKLDKNGDGMLSMFELMEWRNLPPDLEIEMSLGANPRESSVRVLKRPDGRDYPLAKNVQILSTGNLLVKIGNQSIDFGYLFTPQPTISAPKVEDTNNLLSAFNKAANGRDFVVDKDLINPEYQHLRILFDMADRNGDNKVTREEIEALVKLFVSFKECPVQLAFNVDMPSIFRILDQNQDGRLSLRELRQAWKQLHPLEPSGEDYITSNISKPQAKIYLTRENDVVRFVNANPYQVSLAGSGQGPIWFQRLDRNADGDISLKEFPGSKAEFDRLDLDGDGLISLEEAETAEKRFRRK</sequence>
<dbReference type="PROSITE" id="PS50222">
    <property type="entry name" value="EF_HAND_2"/>
    <property type="match status" value="5"/>
</dbReference>
<dbReference type="PROSITE" id="PS00018">
    <property type="entry name" value="EF_HAND_1"/>
    <property type="match status" value="4"/>
</dbReference>
<dbReference type="KEGG" id="tsph:KIH39_10145"/>
<evidence type="ECO:0000259" key="2">
    <source>
        <dbReference type="PROSITE" id="PS50222"/>
    </source>
</evidence>
<dbReference type="InterPro" id="IPR002048">
    <property type="entry name" value="EF_hand_dom"/>
</dbReference>
<feature type="domain" description="EF-hand" evidence="2">
    <location>
        <begin position="155"/>
        <end position="190"/>
    </location>
</feature>
<reference evidence="3" key="1">
    <citation type="submission" date="2021-05" db="EMBL/GenBank/DDBJ databases">
        <title>Complete genome sequence of the cellulolytic planctomycete Telmatocola sphagniphila SP2T and characterization of the first cellulase from planctomycetes.</title>
        <authorList>
            <person name="Rakitin A.L."/>
            <person name="Beletsky A.V."/>
            <person name="Naumoff D.G."/>
            <person name="Kulichevskaya I.S."/>
            <person name="Mardanov A.V."/>
            <person name="Ravin N.V."/>
            <person name="Dedysh S.N."/>
        </authorList>
    </citation>
    <scope>NUCLEOTIDE SEQUENCE</scope>
    <source>
        <strain evidence="3">SP2T</strain>
    </source>
</reference>
<keyword evidence="1" id="KW-0732">Signal</keyword>
<keyword evidence="4" id="KW-1185">Reference proteome</keyword>
<feature type="domain" description="EF-hand" evidence="2">
    <location>
        <begin position="62"/>
        <end position="97"/>
    </location>
</feature>
<evidence type="ECO:0000313" key="4">
    <source>
        <dbReference type="Proteomes" id="UP000676194"/>
    </source>
</evidence>
<organism evidence="3 4">
    <name type="scientific">Telmatocola sphagniphila</name>
    <dbReference type="NCBI Taxonomy" id="1123043"/>
    <lineage>
        <taxon>Bacteria</taxon>
        <taxon>Pseudomonadati</taxon>
        <taxon>Planctomycetota</taxon>
        <taxon>Planctomycetia</taxon>
        <taxon>Gemmatales</taxon>
        <taxon>Gemmataceae</taxon>
    </lineage>
</organism>
<dbReference type="Pfam" id="PF13499">
    <property type="entry name" value="EF-hand_7"/>
    <property type="match status" value="2"/>
</dbReference>
<dbReference type="RefSeq" id="WP_213499214.1">
    <property type="nucleotide sequence ID" value="NZ_CP074694.1"/>
</dbReference>
<dbReference type="SUPFAM" id="SSF47473">
    <property type="entry name" value="EF-hand"/>
    <property type="match status" value="3"/>
</dbReference>
<name>A0A8E6B9B0_9BACT</name>
<dbReference type="PANTHER" id="PTHR10827">
    <property type="entry name" value="RETICULOCALBIN"/>
    <property type="match status" value="1"/>
</dbReference>
<dbReference type="CDD" id="cd00051">
    <property type="entry name" value="EFh"/>
    <property type="match status" value="1"/>
</dbReference>
<dbReference type="AlphaFoldDB" id="A0A8E6B9B0"/>
<dbReference type="InterPro" id="IPR018247">
    <property type="entry name" value="EF_Hand_1_Ca_BS"/>
</dbReference>
<dbReference type="PANTHER" id="PTHR10827:SF85">
    <property type="entry name" value="CALCIUM-BINDING PROTEIN"/>
    <property type="match status" value="1"/>
</dbReference>